<evidence type="ECO:0000259" key="5">
    <source>
        <dbReference type="SMART" id="SM00079"/>
    </source>
</evidence>
<evidence type="ECO:0000256" key="3">
    <source>
        <dbReference type="SAM" id="SignalP"/>
    </source>
</evidence>
<evidence type="ECO:0000313" key="6">
    <source>
        <dbReference type="EMBL" id="ABQ13208.1"/>
    </source>
</evidence>
<dbReference type="Proteomes" id="UP000000248">
    <property type="component" value="Chromosome"/>
</dbReference>
<evidence type="ECO:0000256" key="1">
    <source>
        <dbReference type="ARBA" id="ARBA00010333"/>
    </source>
</evidence>
<evidence type="ECO:0000259" key="4">
    <source>
        <dbReference type="SMART" id="SM00062"/>
    </source>
</evidence>
<dbReference type="eggNOG" id="COG0834">
    <property type="taxonomic scope" value="Bacteria"/>
</dbReference>
<organism evidence="6 7">
    <name type="scientific">Dichelobacter nodosus (strain VCS1703A)</name>
    <dbReference type="NCBI Taxonomy" id="246195"/>
    <lineage>
        <taxon>Bacteria</taxon>
        <taxon>Pseudomonadati</taxon>
        <taxon>Pseudomonadota</taxon>
        <taxon>Gammaproteobacteria</taxon>
        <taxon>Cardiobacteriales</taxon>
        <taxon>Cardiobacteriaceae</taxon>
        <taxon>Dichelobacter</taxon>
    </lineage>
</organism>
<reference evidence="6 7" key="1">
    <citation type="journal article" date="2007" name="Nat. Biotechnol.">
        <title>Genome sequence and identification of candidate vaccine antigens from the animal pathogen Dichelobacter nodosus.</title>
        <authorList>
            <person name="Myers G.S."/>
            <person name="Parker D."/>
            <person name="Al-Hasani K."/>
            <person name="Kennan R.M."/>
            <person name="Seemann T."/>
            <person name="Ren Q."/>
            <person name="Badger J.H."/>
            <person name="Selengut J.D."/>
            <person name="Deboy R.T."/>
            <person name="Tettelin H."/>
            <person name="Boyce J.D."/>
            <person name="McCarl V.P."/>
            <person name="Han X."/>
            <person name="Nelson W.C."/>
            <person name="Madupu R."/>
            <person name="Mohamoud Y."/>
            <person name="Holley T."/>
            <person name="Fedorova N."/>
            <person name="Khouri H."/>
            <person name="Bottomley S.P."/>
            <person name="Whittington R.J."/>
            <person name="Adler B."/>
            <person name="Songer J.G."/>
            <person name="Rood J.I."/>
            <person name="Paulsen I.T."/>
        </authorList>
    </citation>
    <scope>NUCLEOTIDE SEQUENCE [LARGE SCALE GENOMIC DNA]</scope>
    <source>
        <strain evidence="6 7">VCS1703A</strain>
    </source>
</reference>
<dbReference type="EMBL" id="CP000513">
    <property type="protein sequence ID" value="ABQ13208.1"/>
    <property type="molecule type" value="Genomic_DNA"/>
</dbReference>
<dbReference type="RefSeq" id="WP_012031307.1">
    <property type="nucleotide sequence ID" value="NC_009446.1"/>
</dbReference>
<dbReference type="SMART" id="SM00062">
    <property type="entry name" value="PBPb"/>
    <property type="match status" value="1"/>
</dbReference>
<feature type="chain" id="PRO_5002681349" evidence="3">
    <location>
        <begin position="24"/>
        <end position="251"/>
    </location>
</feature>
<feature type="domain" description="Solute-binding protein family 3/N-terminal" evidence="4">
    <location>
        <begin position="26"/>
        <end position="250"/>
    </location>
</feature>
<dbReference type="STRING" id="246195.DNO_0994"/>
<keyword evidence="2 3" id="KW-0732">Signal</keyword>
<dbReference type="InterPro" id="IPR001320">
    <property type="entry name" value="Iontro_rcpt_C"/>
</dbReference>
<dbReference type="HOGENOM" id="CLU_019602_18_2_6"/>
<evidence type="ECO:0000256" key="2">
    <source>
        <dbReference type="ARBA" id="ARBA00022729"/>
    </source>
</evidence>
<dbReference type="GO" id="GO:0015276">
    <property type="term" value="F:ligand-gated monoatomic ion channel activity"/>
    <property type="evidence" value="ECO:0007669"/>
    <property type="project" value="InterPro"/>
</dbReference>
<dbReference type="PANTHER" id="PTHR35936:SF19">
    <property type="entry name" value="AMINO-ACID-BINDING PROTEIN YXEM-RELATED"/>
    <property type="match status" value="1"/>
</dbReference>
<gene>
    <name evidence="6" type="ordered locus">DNO_0994</name>
</gene>
<dbReference type="SUPFAM" id="SSF53850">
    <property type="entry name" value="Periplasmic binding protein-like II"/>
    <property type="match status" value="1"/>
</dbReference>
<evidence type="ECO:0000313" key="7">
    <source>
        <dbReference type="Proteomes" id="UP000000248"/>
    </source>
</evidence>
<dbReference type="CDD" id="cd13530">
    <property type="entry name" value="PBP2_peptides_like"/>
    <property type="match status" value="1"/>
</dbReference>
<name>A5EXZ7_DICNV</name>
<dbReference type="SMART" id="SM00079">
    <property type="entry name" value="PBPe"/>
    <property type="match status" value="1"/>
</dbReference>
<accession>A5EXZ7</accession>
<dbReference type="PANTHER" id="PTHR35936">
    <property type="entry name" value="MEMBRANE-BOUND LYTIC MUREIN TRANSGLYCOSYLASE F"/>
    <property type="match status" value="1"/>
</dbReference>
<dbReference type="KEGG" id="dno:DNO_0994"/>
<comment type="similarity">
    <text evidence="1">Belongs to the bacterial solute-binding protein 3 family.</text>
</comment>
<sequence length="251" mass="28587">MRKKTHVFCLTGLITLLSTAAFAEPTYRLVRTYPEQMPLNFMGNDGSPSGFETELIQEIARRSKLDFKEEFAKGTGSVLQRVREDKADLGIGAITVTSERRKIFDFSEPYLQVNPITILTKNPEKKTIADLANEPVSCEENTMHEEILKSTENAPKSIFSEKTDFLAVKKVLQDKAVATIGDDSYMFGFLENYKDEGIRLFVDPSYEKEHYAIAFKKGDTELKNKVDNALRQMKSDGTYQQLLAKWYPNKK</sequence>
<dbReference type="GO" id="GO:0016020">
    <property type="term" value="C:membrane"/>
    <property type="evidence" value="ECO:0007669"/>
    <property type="project" value="InterPro"/>
</dbReference>
<feature type="domain" description="Ionotropic glutamate receptor C-terminal" evidence="5">
    <location>
        <begin position="15"/>
        <end position="249"/>
    </location>
</feature>
<dbReference type="Pfam" id="PF00497">
    <property type="entry name" value="SBP_bac_3"/>
    <property type="match status" value="1"/>
</dbReference>
<protein>
    <submittedName>
        <fullName evidence="6">Bacterial extracellular solute-binding fmaily protein</fullName>
    </submittedName>
</protein>
<dbReference type="OrthoDB" id="368476at2"/>
<feature type="signal peptide" evidence="3">
    <location>
        <begin position="1"/>
        <end position="23"/>
    </location>
</feature>
<dbReference type="InterPro" id="IPR001638">
    <property type="entry name" value="Solute-binding_3/MltF_N"/>
</dbReference>
<dbReference type="Gene3D" id="3.40.190.10">
    <property type="entry name" value="Periplasmic binding protein-like II"/>
    <property type="match status" value="2"/>
</dbReference>
<dbReference type="AlphaFoldDB" id="A5EXZ7"/>
<keyword evidence="7" id="KW-1185">Reference proteome</keyword>
<proteinExistence type="inferred from homology"/>